<feature type="region of interest" description="Disordered" evidence="2">
    <location>
        <begin position="27"/>
        <end position="84"/>
    </location>
</feature>
<organism evidence="4 5">
    <name type="scientific">Neodiprion lecontei</name>
    <name type="common">Redheaded pine sawfly</name>
    <dbReference type="NCBI Taxonomy" id="441921"/>
    <lineage>
        <taxon>Eukaryota</taxon>
        <taxon>Metazoa</taxon>
        <taxon>Ecdysozoa</taxon>
        <taxon>Arthropoda</taxon>
        <taxon>Hexapoda</taxon>
        <taxon>Insecta</taxon>
        <taxon>Pterygota</taxon>
        <taxon>Neoptera</taxon>
        <taxon>Endopterygota</taxon>
        <taxon>Hymenoptera</taxon>
        <taxon>Tenthredinoidea</taxon>
        <taxon>Diprionidae</taxon>
        <taxon>Diprioninae</taxon>
        <taxon>Neodiprion</taxon>
    </lineage>
</organism>
<dbReference type="InterPro" id="IPR000618">
    <property type="entry name" value="Insect_cuticle"/>
</dbReference>
<name>A0ABM3FP92_NEOLC</name>
<dbReference type="Proteomes" id="UP000829291">
    <property type="component" value="Chromosome 1"/>
</dbReference>
<accession>A0ABM3FP92</accession>
<keyword evidence="3" id="KW-0732">Signal</keyword>
<keyword evidence="4" id="KW-1185">Reference proteome</keyword>
<sequence length="477" mass="52137">MRIILLVIPVCLLVLSEARRVPQSRQRVEERQVYYVDEDEEGAGVEEEESPVVYQPRTRALPSPRSKDTSASKPPPVQTIRNYNKVNDDGSFTFGYEAADGSFKEETRGTDCVVRGKYGYVDPDGNKREFTYVSGNPCDPNAPKDEDEEPVRGQPEDDVSGPANYPSVRPVQRPTRPTYAPTTRAPTTIFQTQYQISDDDESQELEDVRPQPPQRRPSVVSIPRRQHFTQPPATPAPRPAVYQPTTPRYQAPTTPASTIYRALEATTTPAPQPQTYRPQFVPAVAITPRPHAAQVAAQYAPVAQTERPGVIYAPGPGPQTVRHRSTSPAPIGGDDFAAEIERYVNTVGLSPRPVRPTQPVPLQSQKPKQAQRADPIYQSELVFDPATARSKTADGTGAQSLRGVGLQAKRTAAANRRRRPPATGRHIQAAAGPNISTVPATLRPATTQTAAASSVSTSRVPGRFSTLLLHLAVPVSW</sequence>
<reference evidence="5" key="1">
    <citation type="submission" date="2025-08" db="UniProtKB">
        <authorList>
            <consortium name="RefSeq"/>
        </authorList>
    </citation>
    <scope>IDENTIFICATION</scope>
    <source>
        <tissue evidence="5">Thorax and Abdomen</tissue>
    </source>
</reference>
<dbReference type="PRINTS" id="PR00947">
    <property type="entry name" value="CUTICLE"/>
</dbReference>
<feature type="compositionally biased region" description="Acidic residues" evidence="2">
    <location>
        <begin position="36"/>
        <end position="50"/>
    </location>
</feature>
<dbReference type="PANTHER" id="PTHR10380:SF2">
    <property type="entry name" value="AGAP003037-PA"/>
    <property type="match status" value="1"/>
</dbReference>
<evidence type="ECO:0000256" key="3">
    <source>
        <dbReference type="SAM" id="SignalP"/>
    </source>
</evidence>
<feature type="region of interest" description="Disordered" evidence="2">
    <location>
        <begin position="121"/>
        <end position="250"/>
    </location>
</feature>
<keyword evidence="1" id="KW-0193">Cuticle</keyword>
<gene>
    <name evidence="5" type="primary">LOC107218555</name>
</gene>
<dbReference type="Pfam" id="PF00379">
    <property type="entry name" value="Chitin_bind_4"/>
    <property type="match status" value="1"/>
</dbReference>
<evidence type="ECO:0000256" key="2">
    <source>
        <dbReference type="SAM" id="MobiDB-lite"/>
    </source>
</evidence>
<evidence type="ECO:0000313" key="4">
    <source>
        <dbReference type="Proteomes" id="UP000829291"/>
    </source>
</evidence>
<dbReference type="GeneID" id="107218555"/>
<dbReference type="RefSeq" id="XP_046589837.1">
    <property type="nucleotide sequence ID" value="XM_046733881.1"/>
</dbReference>
<dbReference type="PANTHER" id="PTHR10380">
    <property type="entry name" value="CUTICLE PROTEIN"/>
    <property type="match status" value="1"/>
</dbReference>
<feature type="chain" id="PRO_5046334967" evidence="3">
    <location>
        <begin position="19"/>
        <end position="477"/>
    </location>
</feature>
<evidence type="ECO:0000313" key="5">
    <source>
        <dbReference type="RefSeq" id="XP_046589837.1"/>
    </source>
</evidence>
<protein>
    <submittedName>
        <fullName evidence="5">Serine/arginine repetitive matrix protein 1 isoform X3</fullName>
    </submittedName>
</protein>
<dbReference type="InterPro" id="IPR050468">
    <property type="entry name" value="Cuticle_Struct_Prot"/>
</dbReference>
<proteinExistence type="predicted"/>
<feature type="region of interest" description="Disordered" evidence="2">
    <location>
        <begin position="349"/>
        <end position="439"/>
    </location>
</feature>
<evidence type="ECO:0000256" key="1">
    <source>
        <dbReference type="PROSITE-ProRule" id="PRU00497"/>
    </source>
</evidence>
<feature type="compositionally biased region" description="Low complexity" evidence="2">
    <location>
        <begin position="173"/>
        <end position="188"/>
    </location>
</feature>
<feature type="signal peptide" evidence="3">
    <location>
        <begin position="1"/>
        <end position="18"/>
    </location>
</feature>
<dbReference type="PROSITE" id="PS51155">
    <property type="entry name" value="CHIT_BIND_RR_2"/>
    <property type="match status" value="1"/>
</dbReference>